<dbReference type="AlphaFoldDB" id="A0A853CP52"/>
<evidence type="ECO:0000313" key="2">
    <source>
        <dbReference type="Proteomes" id="UP000578352"/>
    </source>
</evidence>
<dbReference type="EMBL" id="JACCFL010000001">
    <property type="protein sequence ID" value="NYJ22222.1"/>
    <property type="molecule type" value="Genomic_DNA"/>
</dbReference>
<accession>A0A853CP52</accession>
<dbReference type="RefSeq" id="WP_179604292.1">
    <property type="nucleotide sequence ID" value="NZ_BAABEH010000001.1"/>
</dbReference>
<gene>
    <name evidence="1" type="ORF">HNR13_000509</name>
</gene>
<protein>
    <submittedName>
        <fullName evidence="1">Uncharacterized protein</fullName>
    </submittedName>
</protein>
<comment type="caution">
    <text evidence="1">The sequence shown here is derived from an EMBL/GenBank/DDBJ whole genome shotgun (WGS) entry which is preliminary data.</text>
</comment>
<sequence length="56" mass="6519">MDDLEGTAAERLDRLARLGDGEVTHDWTRRQLERALRDWSEDQDTLSVLGEGREDY</sequence>
<reference evidence="1 2" key="1">
    <citation type="submission" date="2020-07" db="EMBL/GenBank/DDBJ databases">
        <title>Sequencing the genomes of 1000 actinobacteria strains.</title>
        <authorList>
            <person name="Klenk H.-P."/>
        </authorList>
    </citation>
    <scope>NUCLEOTIDE SEQUENCE [LARGE SCALE GENOMIC DNA]</scope>
    <source>
        <strain evidence="1 2">DSM 15165</strain>
    </source>
</reference>
<dbReference type="Proteomes" id="UP000578352">
    <property type="component" value="Unassembled WGS sequence"/>
</dbReference>
<evidence type="ECO:0000313" key="1">
    <source>
        <dbReference type="EMBL" id="NYJ22222.1"/>
    </source>
</evidence>
<organism evidence="1 2">
    <name type="scientific">Leifsonia shinshuensis</name>
    <dbReference type="NCBI Taxonomy" id="150026"/>
    <lineage>
        <taxon>Bacteria</taxon>
        <taxon>Bacillati</taxon>
        <taxon>Actinomycetota</taxon>
        <taxon>Actinomycetes</taxon>
        <taxon>Micrococcales</taxon>
        <taxon>Microbacteriaceae</taxon>
        <taxon>Leifsonia</taxon>
    </lineage>
</organism>
<name>A0A853CP52_9MICO</name>
<proteinExistence type="predicted"/>